<evidence type="ECO:0000313" key="15">
    <source>
        <dbReference type="Proteomes" id="UP000239649"/>
    </source>
</evidence>
<feature type="compositionally biased region" description="Low complexity" evidence="11">
    <location>
        <begin position="1503"/>
        <end position="1519"/>
    </location>
</feature>
<feature type="region of interest" description="Disordered" evidence="11">
    <location>
        <begin position="1467"/>
        <end position="1519"/>
    </location>
</feature>
<dbReference type="OrthoDB" id="441412at2759"/>
<feature type="compositionally biased region" description="Basic and acidic residues" evidence="11">
    <location>
        <begin position="916"/>
        <end position="925"/>
    </location>
</feature>
<dbReference type="PANTHER" id="PTHR10110:SF197">
    <property type="entry name" value="SODIUM_HYDROGEN EXCHANGER"/>
    <property type="match status" value="1"/>
</dbReference>
<feature type="transmembrane region" description="Helical" evidence="12">
    <location>
        <begin position="419"/>
        <end position="446"/>
    </location>
</feature>
<feature type="transmembrane region" description="Helical" evidence="12">
    <location>
        <begin position="498"/>
        <end position="524"/>
    </location>
</feature>
<feature type="region of interest" description="Disordered" evidence="11">
    <location>
        <begin position="2333"/>
        <end position="2364"/>
    </location>
</feature>
<keyword evidence="4 12" id="KW-1133">Transmembrane helix</keyword>
<evidence type="ECO:0000256" key="1">
    <source>
        <dbReference type="ARBA" id="ARBA00004141"/>
    </source>
</evidence>
<feature type="compositionally biased region" description="Low complexity" evidence="11">
    <location>
        <begin position="2283"/>
        <end position="2294"/>
    </location>
</feature>
<dbReference type="PANTHER" id="PTHR10110">
    <property type="entry name" value="SODIUM/HYDROGEN EXCHANGER"/>
    <property type="match status" value="1"/>
</dbReference>
<dbReference type="EMBL" id="LHPF02000001">
    <property type="protein sequence ID" value="PSC76872.1"/>
    <property type="molecule type" value="Genomic_DNA"/>
</dbReference>
<feature type="compositionally biased region" description="Basic and acidic residues" evidence="11">
    <location>
        <begin position="832"/>
        <end position="845"/>
    </location>
</feature>
<feature type="compositionally biased region" description="Basic and acidic residues" evidence="11">
    <location>
        <begin position="1662"/>
        <end position="1675"/>
    </location>
</feature>
<comment type="catalytic activity">
    <reaction evidence="10">
        <text>K(+)(in) + H(+)(out) = K(+)(out) + H(+)(in)</text>
        <dbReference type="Rhea" id="RHEA:29467"/>
        <dbReference type="ChEBI" id="CHEBI:15378"/>
        <dbReference type="ChEBI" id="CHEBI:29103"/>
    </reaction>
</comment>
<name>A0A2P6VS13_9CHLO</name>
<gene>
    <name evidence="14" type="primary">g639</name>
    <name evidence="14" type="ORF">C2E20_0639</name>
</gene>
<keyword evidence="15" id="KW-1185">Reference proteome</keyword>
<feature type="compositionally biased region" description="Polar residues" evidence="11">
    <location>
        <begin position="1584"/>
        <end position="1593"/>
    </location>
</feature>
<feature type="compositionally biased region" description="Low complexity" evidence="11">
    <location>
        <begin position="1467"/>
        <end position="1485"/>
    </location>
</feature>
<feature type="compositionally biased region" description="Pro residues" evidence="11">
    <location>
        <begin position="948"/>
        <end position="960"/>
    </location>
</feature>
<sequence>MPFKIQLTGPEVWEAGNFTSADACFDYPPETQVACAAQFLNITDPPSEYDYRHYPFLWDPVSCMLANVTYAKRVDIPDNFNWCSVPLKGSDAFLFAALALVCAAVLFGKLSAVWVLIAGGVVGAVNNYVHLREVSNAITIWLGISPPDLFFFAFLPPLLVDSAIRIDFFMFSKLFVHIVLMAFVMVVLTAVVLTPLILFVLGFSSRGFTWVHGALISAMVASTDALAASAVLKGGGGPEKLVILMEGEALLNDASAITLFEVFMHLLEQQGDLDHAFPPSVWPSIPVIIEETLKLASIGAAVGWAMSVATGYLLRWLRWRGARPAVDNTIILAVAYLAFYVGQSPAQGSGVISVVVYGLWGNYTSKWGMLASTVESGSFDAFWDTLTFASNGLVFFWAGVASINYFLRSIDVLGAQAWSYAAIPCIYIFMMLIRTGCLALFNLTFFRWIRERLTWAEVAFTGWCGLRGAISLIMAADFIAHSAFLQGNPEIDRVNSDIAIWTASFVLLTLLINAPTIPMAMHWLKLDVIPHEKQAMRAKAKRALVRFTGAAIDTLRDDDEEFLQGANWEAVASYTDVSGALKKFDPPPPPPGQQRLTAAALDGGAAAADGKEGAAGGSKDVSKRATTEVEEPAGMGGRHKSLGHSMANALLSPFMAAAHLATGGAAAKEEAGAAAAAAAEEGVVGRSQRSGGGGASSLLAGLVRASSFHQLALLGGKDKEGKEERSRRSRSRGAELRRKASSRSVRSRQSRHSGYATESSGSESDVDDSDTFSSSDGLGSEFGSDGSADGLLGEVVEECPFIKGGGGGVGGGLRGRGRSRARLSLSSDDAAEDPRHSPRPGERRGKQQQQQQQQAGDVEMGLTASASPAPDTLSAVAAAAAAAAAASATAASAVAAAPRAAPAAAGAPAAESSGEEEVRAEDLDFVRQVQARQKAQAQHRPTLGALFAPPPAEAETPPSPRVRRQHGSSTGLSTITENGGAAQPDVQAQRGWHQRPSAAATPAAAGSEGDELYYSFVPAALGRALQQQLKRELEGQEGGGAAGVGGAIAAPPAAAAAAPSAAAAAPEAADTAPSGSPRHALGSPTDELYYSSVPAAMGRQLQQQLRQQLAAEPQQRDGVGEADGGAVADAPRPSAESPPSGGAAGAGALPAGYYSSVPAAVGRHMGRQLQAELAAAAATASAQHQQQQQQQQPGGEPSSGMPPGSPRGDDYYSSMPAAVGRRFAEQLATERAAAAASERAPGQTAAARQAAQRAPPAGEDAGSELPAEYYSSLPAAAGRTLQQELQKQLAAQQPQRLQQQQQAQQQQRPVVPPPAPPPAAEEPPPDAYSTLPASLGRSMQRELSRELQRQQAAAPAALTREPGSSGSSRGGSLEPSGSWAGSRHGRKASADMGRPPRPSALPHSSSKEALGAQTATAATAAGVHPALGRPASRGARLPPAASRRPPAWEDYHATVTGAAGPSLAAELQRQLAARKATAEASSASSVGPLTAMPQRDLLGRRIAPASAGSPSVGSASPAGIRDLSTVLPLSDRASLHHKPGSRSSSLASSNATAASASILPAATPVAAQLQLRRDRILLERSRTTPRGTPSSRQLDGAMAASAAAGQGTRDDALARLNRRSGSWPARQDHDTSWQHKPLRVSRSDGPGVLHRGAASLAPPSEHTSEEGEEQHHTPEHQVQPPSGLAHTTSLLVRTYSNPAADSLGTSGKMGGRHRALSRVSPSAPSRDASQHGGGGAYSLAMAAAGGSAHNLASFREDGVQAMSAGALAEMRSRLIAGLKRYFHAKRMEGLLSVQGLRILEYACDHAAEHTDSPLRLWGLLEKEVKGNLTTRTLARCLMAVARSWRAAPHWVQAATRWPVKKISGFLRSLLGRRMLVSCEVAVEYYLSLIHSPQIQWMQQTDEAWPLQQEVEGEVDTAYRFIIDREIEAPDRFGAIQSYRAAMAVLRQQLTFVHELYESGMVDAGEKDDMMDPLDKRMRHLEITGPVWKPPRPRAVLRGLPFMQSLPEELFKSIVRSGSIKEYKTGETFWAGTDVVARSGGESGPGAFVVLSGVIRRVHVGPDGTKREYFQGIGGVVGSLLALTGTRMPGSDMAVAEGNTLGKGPMLFHWPQSAVHYLLQQAAAGEPAAVQLRLQLVRLAAACVVETCEQDVVRALELHLLHLAAAKADRSHRRHATHRHGSGHASVEGGSPRLPHRARFGAEGEEEGGSEEDVGIHHEGSEPPALGRSTSQQRLSGDGGKRALREQAAPAAGGLGLRSSKSFGGHLAELMQQIAQEEFEELNGPQGDQQQQQHLEQVEEGEEVASPHVSEATGSLAGGSAADLPGMAAAVAGGEPGRAAASNGHAPGHRPHHRRHASSDLTGTGVVVSGRAARVARGRARAAARRAPQYAAEVLTDIKRGLPSAVLLELPPGAPFSQTTHAVLLRGQLAAEQPPTPLTSPPVSPRVSGGRRTIDGGWAAAGGGDGAGGSLHRASMAGTDRDLGWEAELAAAATALAAPTAPRTLPWLGSARFRCNAAAGAAARAPQHESWTAGGEGALLLVWLTEGGDVPAGVRAARELAAELARHAAKAQATAQAASSLRSFPLDPASGPSGLGAPGLPSAAAPGASAGGGDERQGRATAQRLAPVASMPRPSGFMRLMPWQHRYSTSRHSGGDGDDAPGPAPADVAPAGDGGSADGSGRGGATVGRSLRVPLDRLASRGRTGDAGTRTINSAR</sequence>
<feature type="region of interest" description="Disordered" evidence="11">
    <location>
        <begin position="1576"/>
        <end position="1683"/>
    </location>
</feature>
<evidence type="ECO:0000256" key="12">
    <source>
        <dbReference type="SAM" id="Phobius"/>
    </source>
</evidence>
<dbReference type="GO" id="GO:0005886">
    <property type="term" value="C:plasma membrane"/>
    <property type="evidence" value="ECO:0007669"/>
    <property type="project" value="TreeGrafter"/>
</dbReference>
<organism evidence="14 15">
    <name type="scientific">Micractinium conductrix</name>
    <dbReference type="NCBI Taxonomy" id="554055"/>
    <lineage>
        <taxon>Eukaryota</taxon>
        <taxon>Viridiplantae</taxon>
        <taxon>Chlorophyta</taxon>
        <taxon>core chlorophytes</taxon>
        <taxon>Trebouxiophyceae</taxon>
        <taxon>Chlorellales</taxon>
        <taxon>Chlorellaceae</taxon>
        <taxon>Chlorella clade</taxon>
        <taxon>Micractinium</taxon>
    </lineage>
</organism>
<evidence type="ECO:0000256" key="7">
    <source>
        <dbReference type="ARBA" id="ARBA00023136"/>
    </source>
</evidence>
<feature type="region of interest" description="Disordered" evidence="11">
    <location>
        <begin position="2280"/>
        <end position="2320"/>
    </location>
</feature>
<keyword evidence="5" id="KW-0915">Sodium</keyword>
<evidence type="ECO:0000256" key="9">
    <source>
        <dbReference type="ARBA" id="ARBA00047524"/>
    </source>
</evidence>
<feature type="region of interest" description="Disordered" evidence="11">
    <location>
        <begin position="2582"/>
        <end position="2715"/>
    </location>
</feature>
<feature type="region of interest" description="Disordered" evidence="11">
    <location>
        <begin position="2170"/>
        <end position="2257"/>
    </location>
</feature>
<feature type="compositionally biased region" description="Low complexity" evidence="11">
    <location>
        <begin position="1412"/>
        <end position="1421"/>
    </location>
</feature>
<feature type="compositionally biased region" description="Polar residues" evidence="11">
    <location>
        <begin position="967"/>
        <end position="977"/>
    </location>
</feature>
<feature type="region of interest" description="Disordered" evidence="11">
    <location>
        <begin position="803"/>
        <end position="868"/>
    </location>
</feature>
<dbReference type="GO" id="GO:0015385">
    <property type="term" value="F:sodium:proton antiporter activity"/>
    <property type="evidence" value="ECO:0007669"/>
    <property type="project" value="InterPro"/>
</dbReference>
<feature type="compositionally biased region" description="Basic residues" evidence="11">
    <location>
        <begin position="2346"/>
        <end position="2355"/>
    </location>
</feature>
<feature type="region of interest" description="Disordered" evidence="11">
    <location>
        <begin position="602"/>
        <end position="641"/>
    </location>
</feature>
<dbReference type="GO" id="GO:0051453">
    <property type="term" value="P:regulation of intracellular pH"/>
    <property type="evidence" value="ECO:0007669"/>
    <property type="project" value="TreeGrafter"/>
</dbReference>
<feature type="compositionally biased region" description="Acidic residues" evidence="11">
    <location>
        <begin position="2202"/>
        <end position="2212"/>
    </location>
</feature>
<feature type="transmembrane region" description="Helical" evidence="12">
    <location>
        <begin position="295"/>
        <end position="317"/>
    </location>
</feature>
<feature type="compositionally biased region" description="Low complexity" evidence="11">
    <location>
        <begin position="2597"/>
        <end position="2607"/>
    </location>
</feature>
<dbReference type="InterPro" id="IPR006153">
    <property type="entry name" value="Cation/H_exchanger_TM"/>
</dbReference>
<feature type="transmembrane region" description="Helical" evidence="12">
    <location>
        <begin position="175"/>
        <end position="203"/>
    </location>
</feature>
<feature type="compositionally biased region" description="Low complexity" evidence="11">
    <location>
        <begin position="1428"/>
        <end position="1445"/>
    </location>
</feature>
<dbReference type="InterPro" id="IPR018490">
    <property type="entry name" value="cNMP-bd_dom_sf"/>
</dbReference>
<proteinExistence type="predicted"/>
<dbReference type="CDD" id="cd00038">
    <property type="entry name" value="CAP_ED"/>
    <property type="match status" value="1"/>
</dbReference>
<feature type="compositionally biased region" description="Basic residues" evidence="11">
    <location>
        <begin position="739"/>
        <end position="751"/>
    </location>
</feature>
<keyword evidence="8" id="KW-0739">Sodium transport</keyword>
<feature type="compositionally biased region" description="Basic and acidic residues" evidence="11">
    <location>
        <begin position="1339"/>
        <end position="1348"/>
    </location>
</feature>
<evidence type="ECO:0000313" key="14">
    <source>
        <dbReference type="EMBL" id="PSC76872.1"/>
    </source>
</evidence>
<feature type="compositionally biased region" description="Gly residues" evidence="11">
    <location>
        <begin position="1036"/>
        <end position="1046"/>
    </location>
</feature>
<dbReference type="InterPro" id="IPR018422">
    <property type="entry name" value="Cation/H_exchanger_CPA1"/>
</dbReference>
<evidence type="ECO:0000256" key="10">
    <source>
        <dbReference type="ARBA" id="ARBA00047912"/>
    </source>
</evidence>
<feature type="region of interest" description="Disordered" evidence="11">
    <location>
        <begin position="1028"/>
        <end position="1149"/>
    </location>
</feature>
<feature type="region of interest" description="Disordered" evidence="11">
    <location>
        <begin position="714"/>
        <end position="786"/>
    </location>
</feature>
<dbReference type="Pfam" id="PF00999">
    <property type="entry name" value="Na_H_Exchanger"/>
    <property type="match status" value="1"/>
</dbReference>
<evidence type="ECO:0000256" key="11">
    <source>
        <dbReference type="SAM" id="MobiDB-lite"/>
    </source>
</evidence>
<comment type="caution">
    <text evidence="14">The sequence shown here is derived from an EMBL/GenBank/DDBJ whole genome shotgun (WGS) entry which is preliminary data.</text>
</comment>
<feature type="transmembrane region" description="Helical" evidence="12">
    <location>
        <begin position="388"/>
        <end position="407"/>
    </location>
</feature>
<feature type="compositionally biased region" description="Low complexity" evidence="11">
    <location>
        <begin position="887"/>
        <end position="910"/>
    </location>
</feature>
<feature type="transmembrane region" description="Helical" evidence="12">
    <location>
        <begin position="210"/>
        <end position="232"/>
    </location>
</feature>
<feature type="compositionally biased region" description="Low complexity" evidence="11">
    <location>
        <begin position="1047"/>
        <end position="1073"/>
    </location>
</feature>
<feature type="transmembrane region" description="Helical" evidence="12">
    <location>
        <begin position="466"/>
        <end position="486"/>
    </location>
</feature>
<reference evidence="14 15" key="1">
    <citation type="journal article" date="2018" name="Plant J.">
        <title>Genome sequences of Chlorella sorokiniana UTEX 1602 and Micractinium conductrix SAG 241.80: implications to maltose excretion by a green alga.</title>
        <authorList>
            <person name="Arriola M.B."/>
            <person name="Velmurugan N."/>
            <person name="Zhang Y."/>
            <person name="Plunkett M.H."/>
            <person name="Hondzo H."/>
            <person name="Barney B.M."/>
        </authorList>
    </citation>
    <scope>NUCLEOTIDE SEQUENCE [LARGE SCALE GENOMIC DNA]</scope>
    <source>
        <strain evidence="14 15">SAG 241.80</strain>
    </source>
</reference>
<feature type="compositionally biased region" description="Low complexity" evidence="11">
    <location>
        <begin position="1099"/>
        <end position="1113"/>
    </location>
</feature>
<dbReference type="SUPFAM" id="SSF51206">
    <property type="entry name" value="cAMP-binding domain-like"/>
    <property type="match status" value="1"/>
</dbReference>
<feature type="compositionally biased region" description="Low complexity" evidence="11">
    <location>
        <begin position="1282"/>
        <end position="1309"/>
    </location>
</feature>
<feature type="compositionally biased region" description="Low complexity" evidence="11">
    <location>
        <begin position="1225"/>
        <end position="1258"/>
    </location>
</feature>
<feature type="transmembrane region" description="Helical" evidence="12">
    <location>
        <begin position="92"/>
        <end position="125"/>
    </location>
</feature>
<comment type="subcellular location">
    <subcellularLocation>
        <location evidence="1">Membrane</location>
        <topology evidence="1">Multi-pass membrane protein</topology>
    </subcellularLocation>
</comment>
<dbReference type="GO" id="GO:0098719">
    <property type="term" value="P:sodium ion import across plasma membrane"/>
    <property type="evidence" value="ECO:0007669"/>
    <property type="project" value="TreeGrafter"/>
</dbReference>
<keyword evidence="7 12" id="KW-0472">Membrane</keyword>
<keyword evidence="3 12" id="KW-0812">Transmembrane</keyword>
<dbReference type="Gene3D" id="6.10.140.1330">
    <property type="match status" value="1"/>
</dbReference>
<evidence type="ECO:0000256" key="5">
    <source>
        <dbReference type="ARBA" id="ARBA00023053"/>
    </source>
</evidence>
<feature type="compositionally biased region" description="Pro residues" evidence="11">
    <location>
        <begin position="1310"/>
        <end position="1326"/>
    </location>
</feature>
<evidence type="ECO:0000256" key="2">
    <source>
        <dbReference type="ARBA" id="ARBA00022448"/>
    </source>
</evidence>
<feature type="compositionally biased region" description="Low complexity" evidence="11">
    <location>
        <begin position="1124"/>
        <end position="1149"/>
    </location>
</feature>
<evidence type="ECO:0000256" key="8">
    <source>
        <dbReference type="ARBA" id="ARBA00023201"/>
    </source>
</evidence>
<keyword evidence="6" id="KW-0406">Ion transport</keyword>
<feature type="compositionally biased region" description="Basic residues" evidence="11">
    <location>
        <begin position="2170"/>
        <end position="2181"/>
    </location>
</feature>
<evidence type="ECO:0000256" key="4">
    <source>
        <dbReference type="ARBA" id="ARBA00022989"/>
    </source>
</evidence>
<feature type="compositionally biased region" description="Basic and acidic residues" evidence="11">
    <location>
        <begin position="716"/>
        <end position="738"/>
    </location>
</feature>
<evidence type="ECO:0000256" key="6">
    <source>
        <dbReference type="ARBA" id="ARBA00023065"/>
    </source>
</evidence>
<feature type="compositionally biased region" description="Low complexity" evidence="11">
    <location>
        <begin position="1349"/>
        <end position="1378"/>
    </location>
</feature>
<feature type="compositionally biased region" description="Gly residues" evidence="11">
    <location>
        <begin position="803"/>
        <end position="814"/>
    </location>
</feature>
<evidence type="ECO:0000259" key="13">
    <source>
        <dbReference type="Pfam" id="PF00999"/>
    </source>
</evidence>
<protein>
    <submittedName>
        <fullName evidence="14">Sodium hydrogen exchanger 7</fullName>
    </submittedName>
</protein>
<accession>A0A2P6VS13</accession>
<feature type="compositionally biased region" description="Low complexity" evidence="11">
    <location>
        <begin position="1172"/>
        <end position="1202"/>
    </location>
</feature>
<dbReference type="GO" id="GO:0015386">
    <property type="term" value="F:potassium:proton antiporter activity"/>
    <property type="evidence" value="ECO:0007669"/>
    <property type="project" value="TreeGrafter"/>
</dbReference>
<evidence type="ECO:0000256" key="3">
    <source>
        <dbReference type="ARBA" id="ARBA00022692"/>
    </source>
</evidence>
<feature type="compositionally biased region" description="Gly residues" evidence="11">
    <location>
        <begin position="2671"/>
        <end position="2685"/>
    </location>
</feature>
<feature type="region of interest" description="Disordered" evidence="11">
    <location>
        <begin position="1698"/>
        <end position="1734"/>
    </location>
</feature>
<keyword evidence="2" id="KW-0813">Transport</keyword>
<feature type="region of interest" description="Disordered" evidence="11">
    <location>
        <begin position="887"/>
        <end position="1007"/>
    </location>
</feature>
<feature type="compositionally biased region" description="Low complexity" evidence="11">
    <location>
        <begin position="926"/>
        <end position="938"/>
    </location>
</feature>
<comment type="catalytic activity">
    <reaction evidence="9">
        <text>Na(+)(in) + H(+)(out) = Na(+)(out) + H(+)(in)</text>
        <dbReference type="Rhea" id="RHEA:29419"/>
        <dbReference type="ChEBI" id="CHEBI:15378"/>
        <dbReference type="ChEBI" id="CHEBI:29101"/>
    </reaction>
</comment>
<feature type="transmembrane region" description="Helical" evidence="12">
    <location>
        <begin position="137"/>
        <end position="155"/>
    </location>
</feature>
<feature type="transmembrane region" description="Helical" evidence="12">
    <location>
        <begin position="329"/>
        <end position="360"/>
    </location>
</feature>
<dbReference type="Proteomes" id="UP000239649">
    <property type="component" value="Unassembled WGS sequence"/>
</dbReference>
<feature type="domain" description="Cation/H+ exchanger transmembrane" evidence="13">
    <location>
        <begin position="100"/>
        <end position="519"/>
    </location>
</feature>
<feature type="region of interest" description="Disordered" evidence="11">
    <location>
        <begin position="1172"/>
        <end position="1453"/>
    </location>
</feature>
<dbReference type="InterPro" id="IPR000595">
    <property type="entry name" value="cNMP-bd_dom"/>
</dbReference>